<organism evidence="1 2">
    <name type="scientific">Stylosanthes scabra</name>
    <dbReference type="NCBI Taxonomy" id="79078"/>
    <lineage>
        <taxon>Eukaryota</taxon>
        <taxon>Viridiplantae</taxon>
        <taxon>Streptophyta</taxon>
        <taxon>Embryophyta</taxon>
        <taxon>Tracheophyta</taxon>
        <taxon>Spermatophyta</taxon>
        <taxon>Magnoliopsida</taxon>
        <taxon>eudicotyledons</taxon>
        <taxon>Gunneridae</taxon>
        <taxon>Pentapetalae</taxon>
        <taxon>rosids</taxon>
        <taxon>fabids</taxon>
        <taxon>Fabales</taxon>
        <taxon>Fabaceae</taxon>
        <taxon>Papilionoideae</taxon>
        <taxon>50 kb inversion clade</taxon>
        <taxon>dalbergioids sensu lato</taxon>
        <taxon>Dalbergieae</taxon>
        <taxon>Pterocarpus clade</taxon>
        <taxon>Stylosanthes</taxon>
    </lineage>
</organism>
<dbReference type="EMBL" id="JASCZI010152039">
    <property type="protein sequence ID" value="MED6175233.1"/>
    <property type="molecule type" value="Genomic_DNA"/>
</dbReference>
<keyword evidence="2" id="KW-1185">Reference proteome</keyword>
<sequence>MELEPEEEYIKKIKSQGGAVVTWKKKQQEQQCFGEREGERCVGFCYGWMEAEKKTT</sequence>
<proteinExistence type="predicted"/>
<gene>
    <name evidence="1" type="ORF">PIB30_076523</name>
</gene>
<evidence type="ECO:0000313" key="2">
    <source>
        <dbReference type="Proteomes" id="UP001341840"/>
    </source>
</evidence>
<name>A0ABU6VTQ3_9FABA</name>
<dbReference type="Proteomes" id="UP001341840">
    <property type="component" value="Unassembled WGS sequence"/>
</dbReference>
<feature type="non-terminal residue" evidence="1">
    <location>
        <position position="56"/>
    </location>
</feature>
<accession>A0ABU6VTQ3</accession>
<protein>
    <submittedName>
        <fullName evidence="1">Uncharacterized protein</fullName>
    </submittedName>
</protein>
<comment type="caution">
    <text evidence="1">The sequence shown here is derived from an EMBL/GenBank/DDBJ whole genome shotgun (WGS) entry which is preliminary data.</text>
</comment>
<reference evidence="1 2" key="1">
    <citation type="journal article" date="2023" name="Plants (Basel)">
        <title>Bridging the Gap: Combining Genomics and Transcriptomics Approaches to Understand Stylosanthes scabra, an Orphan Legume from the Brazilian Caatinga.</title>
        <authorList>
            <person name="Ferreira-Neto J.R.C."/>
            <person name="da Silva M.D."/>
            <person name="Binneck E."/>
            <person name="de Melo N.F."/>
            <person name="da Silva R.H."/>
            <person name="de Melo A.L.T.M."/>
            <person name="Pandolfi V."/>
            <person name="Bustamante F.O."/>
            <person name="Brasileiro-Vidal A.C."/>
            <person name="Benko-Iseppon A.M."/>
        </authorList>
    </citation>
    <scope>NUCLEOTIDE SEQUENCE [LARGE SCALE GENOMIC DNA]</scope>
    <source>
        <tissue evidence="1">Leaves</tissue>
    </source>
</reference>
<evidence type="ECO:0000313" key="1">
    <source>
        <dbReference type="EMBL" id="MED6175233.1"/>
    </source>
</evidence>